<evidence type="ECO:0000313" key="9">
    <source>
        <dbReference type="EMBL" id="MFC5811582.1"/>
    </source>
</evidence>
<dbReference type="InterPro" id="IPR036388">
    <property type="entry name" value="WH-like_DNA-bd_sf"/>
</dbReference>
<comment type="caution">
    <text evidence="9">The sequence shown here is derived from an EMBL/GenBank/DDBJ whole genome shotgun (WGS) entry which is preliminary data.</text>
</comment>
<sequence length="206" mass="22954">MGATSVIGRAGAAGQGTSACGTGEPPHERHRVRDAGDTDGERFVRLIYDKHGSALVRFAARLLDGDRTRAEDVLQEAVIRAWRHIGLLGQQEEDGVRPWLFTVVRNLVIDDHRARLVRPVSTCTLDDVVVPVDDDVERTLMRQVVHDALDDLTPRQRQILHHMFFQDRSVAETAEVLGIAQGTVKSRTYSAVRALKLALHTRGVRR</sequence>
<comment type="similarity">
    <text evidence="1">Belongs to the sigma-70 factor family. ECF subfamily.</text>
</comment>
<evidence type="ECO:0000256" key="1">
    <source>
        <dbReference type="ARBA" id="ARBA00010641"/>
    </source>
</evidence>
<organism evidence="9 10">
    <name type="scientific">Streptomyces heilongjiangensis</name>
    <dbReference type="NCBI Taxonomy" id="945052"/>
    <lineage>
        <taxon>Bacteria</taxon>
        <taxon>Bacillati</taxon>
        <taxon>Actinomycetota</taxon>
        <taxon>Actinomycetes</taxon>
        <taxon>Kitasatosporales</taxon>
        <taxon>Streptomycetaceae</taxon>
        <taxon>Streptomyces</taxon>
    </lineage>
</organism>
<dbReference type="Pfam" id="PF04545">
    <property type="entry name" value="Sigma70_r4"/>
    <property type="match status" value="1"/>
</dbReference>
<evidence type="ECO:0000259" key="8">
    <source>
        <dbReference type="Pfam" id="PF04545"/>
    </source>
</evidence>
<dbReference type="Gene3D" id="1.10.1740.10">
    <property type="match status" value="1"/>
</dbReference>
<dbReference type="SUPFAM" id="SSF88659">
    <property type="entry name" value="Sigma3 and sigma4 domains of RNA polymerase sigma factors"/>
    <property type="match status" value="1"/>
</dbReference>
<dbReference type="InterPro" id="IPR007627">
    <property type="entry name" value="RNA_pol_sigma70_r2"/>
</dbReference>
<feature type="domain" description="RNA polymerase sigma-70 region 4" evidence="8">
    <location>
        <begin position="148"/>
        <end position="196"/>
    </location>
</feature>
<gene>
    <name evidence="9" type="ORF">ACFQGO_29445</name>
</gene>
<evidence type="ECO:0000256" key="2">
    <source>
        <dbReference type="ARBA" id="ARBA00023015"/>
    </source>
</evidence>
<proteinExistence type="inferred from homology"/>
<dbReference type="EMBL" id="JBHSNZ010000025">
    <property type="protein sequence ID" value="MFC5811582.1"/>
    <property type="molecule type" value="Genomic_DNA"/>
</dbReference>
<evidence type="ECO:0000256" key="5">
    <source>
        <dbReference type="ARBA" id="ARBA00023163"/>
    </source>
</evidence>
<dbReference type="InterPro" id="IPR013325">
    <property type="entry name" value="RNA_pol_sigma_r2"/>
</dbReference>
<dbReference type="InterPro" id="IPR013324">
    <property type="entry name" value="RNA_pol_sigma_r3/r4-like"/>
</dbReference>
<dbReference type="RefSeq" id="WP_272172125.1">
    <property type="nucleotide sequence ID" value="NZ_JAQOSL010000045.1"/>
</dbReference>
<dbReference type="InterPro" id="IPR014284">
    <property type="entry name" value="RNA_pol_sigma-70_dom"/>
</dbReference>
<dbReference type="Proteomes" id="UP001596112">
    <property type="component" value="Unassembled WGS sequence"/>
</dbReference>
<keyword evidence="3" id="KW-0731">Sigma factor</keyword>
<reference evidence="10" key="1">
    <citation type="journal article" date="2019" name="Int. J. Syst. Evol. Microbiol.">
        <title>The Global Catalogue of Microorganisms (GCM) 10K type strain sequencing project: providing services to taxonomists for standard genome sequencing and annotation.</title>
        <authorList>
            <consortium name="The Broad Institute Genomics Platform"/>
            <consortium name="The Broad Institute Genome Sequencing Center for Infectious Disease"/>
            <person name="Wu L."/>
            <person name="Ma J."/>
        </authorList>
    </citation>
    <scope>NUCLEOTIDE SEQUENCE [LARGE SCALE GENOMIC DNA]</scope>
    <source>
        <strain evidence="10">JCM 9918</strain>
    </source>
</reference>
<keyword evidence="4" id="KW-0238">DNA-binding</keyword>
<feature type="compositionally biased region" description="Basic and acidic residues" evidence="6">
    <location>
        <begin position="25"/>
        <end position="35"/>
    </location>
</feature>
<dbReference type="PANTHER" id="PTHR43133:SF52">
    <property type="entry name" value="ECF RNA POLYMERASE SIGMA FACTOR SIGL"/>
    <property type="match status" value="1"/>
</dbReference>
<evidence type="ECO:0000313" key="10">
    <source>
        <dbReference type="Proteomes" id="UP001596112"/>
    </source>
</evidence>
<dbReference type="CDD" id="cd06171">
    <property type="entry name" value="Sigma70_r4"/>
    <property type="match status" value="1"/>
</dbReference>
<keyword evidence="5" id="KW-0804">Transcription</keyword>
<evidence type="ECO:0000256" key="3">
    <source>
        <dbReference type="ARBA" id="ARBA00023082"/>
    </source>
</evidence>
<protein>
    <submittedName>
        <fullName evidence="9">Sigma-70 family RNA polymerase sigma factor</fullName>
    </submittedName>
</protein>
<evidence type="ECO:0000259" key="7">
    <source>
        <dbReference type="Pfam" id="PF04542"/>
    </source>
</evidence>
<accession>A0ABW1BES3</accession>
<dbReference type="SUPFAM" id="SSF88946">
    <property type="entry name" value="Sigma2 domain of RNA polymerase sigma factors"/>
    <property type="match status" value="1"/>
</dbReference>
<evidence type="ECO:0000256" key="6">
    <source>
        <dbReference type="SAM" id="MobiDB-lite"/>
    </source>
</evidence>
<dbReference type="PANTHER" id="PTHR43133">
    <property type="entry name" value="RNA POLYMERASE ECF-TYPE SIGMA FACTO"/>
    <property type="match status" value="1"/>
</dbReference>
<feature type="region of interest" description="Disordered" evidence="6">
    <location>
        <begin position="1"/>
        <end position="35"/>
    </location>
</feature>
<dbReference type="InterPro" id="IPR007630">
    <property type="entry name" value="RNA_pol_sigma70_r4"/>
</dbReference>
<evidence type="ECO:0000256" key="4">
    <source>
        <dbReference type="ARBA" id="ARBA00023125"/>
    </source>
</evidence>
<dbReference type="InterPro" id="IPR039425">
    <property type="entry name" value="RNA_pol_sigma-70-like"/>
</dbReference>
<keyword evidence="10" id="KW-1185">Reference proteome</keyword>
<dbReference type="Gene3D" id="1.10.10.10">
    <property type="entry name" value="Winged helix-like DNA-binding domain superfamily/Winged helix DNA-binding domain"/>
    <property type="match status" value="1"/>
</dbReference>
<feature type="domain" description="RNA polymerase sigma-70 region 2" evidence="7">
    <location>
        <begin position="47"/>
        <end position="114"/>
    </location>
</feature>
<dbReference type="NCBIfam" id="TIGR02937">
    <property type="entry name" value="sigma70-ECF"/>
    <property type="match status" value="1"/>
</dbReference>
<dbReference type="Pfam" id="PF04542">
    <property type="entry name" value="Sigma70_r2"/>
    <property type="match status" value="1"/>
</dbReference>
<keyword evidence="2" id="KW-0805">Transcription regulation</keyword>
<name>A0ABW1BES3_9ACTN</name>